<comment type="caution">
    <text evidence="1">The sequence shown here is derived from an EMBL/GenBank/DDBJ whole genome shotgun (WGS) entry which is preliminary data.</text>
</comment>
<reference evidence="1 2" key="1">
    <citation type="submission" date="2014-02" db="EMBL/GenBank/DDBJ databases">
        <title>The small core and large imbalanced accessory genome model reveals a collaborative survival strategy of Sorangium cellulosum strains in nature.</title>
        <authorList>
            <person name="Han K."/>
            <person name="Peng R."/>
            <person name="Blom J."/>
            <person name="Li Y.-Z."/>
        </authorList>
    </citation>
    <scope>NUCLEOTIDE SEQUENCE [LARGE SCALE GENOMIC DNA]</scope>
    <source>
        <strain evidence="1 2">So0157-25</strain>
    </source>
</reference>
<accession>A0A150PS46</accession>
<gene>
    <name evidence="1" type="ORF">BE08_11700</name>
</gene>
<organism evidence="1 2">
    <name type="scientific">Sorangium cellulosum</name>
    <name type="common">Polyangium cellulosum</name>
    <dbReference type="NCBI Taxonomy" id="56"/>
    <lineage>
        <taxon>Bacteria</taxon>
        <taxon>Pseudomonadati</taxon>
        <taxon>Myxococcota</taxon>
        <taxon>Polyangia</taxon>
        <taxon>Polyangiales</taxon>
        <taxon>Polyangiaceae</taxon>
        <taxon>Sorangium</taxon>
    </lineage>
</organism>
<name>A0A150PS46_SORCE</name>
<dbReference type="AlphaFoldDB" id="A0A150PS46"/>
<protein>
    <submittedName>
        <fullName evidence="1">Uncharacterized protein</fullName>
    </submittedName>
</protein>
<feature type="non-terminal residue" evidence="1">
    <location>
        <position position="70"/>
    </location>
</feature>
<evidence type="ECO:0000313" key="1">
    <source>
        <dbReference type="EMBL" id="KYF58581.1"/>
    </source>
</evidence>
<dbReference type="Proteomes" id="UP000075420">
    <property type="component" value="Unassembled WGS sequence"/>
</dbReference>
<sequence>MAEGRPLDHPRLTVGAAERGVVGHGLLGERPRPCPLAVEPLLDGLRLPRLRLLLLRLLLRLLLLLSLPAT</sequence>
<evidence type="ECO:0000313" key="2">
    <source>
        <dbReference type="Proteomes" id="UP000075420"/>
    </source>
</evidence>
<dbReference type="EMBL" id="JELY01000671">
    <property type="protein sequence ID" value="KYF58581.1"/>
    <property type="molecule type" value="Genomic_DNA"/>
</dbReference>
<proteinExistence type="predicted"/>